<reference evidence="1" key="1">
    <citation type="submission" date="2020-04" db="EMBL/GenBank/DDBJ databases">
        <authorList>
            <person name="Chiriac C."/>
            <person name="Salcher M."/>
            <person name="Ghai R."/>
            <person name="Kavagutti S V."/>
        </authorList>
    </citation>
    <scope>NUCLEOTIDE SEQUENCE</scope>
</reference>
<evidence type="ECO:0000313" key="2">
    <source>
        <dbReference type="EMBL" id="CAB5224814.1"/>
    </source>
</evidence>
<proteinExistence type="predicted"/>
<organism evidence="1">
    <name type="scientific">uncultured Caudovirales phage</name>
    <dbReference type="NCBI Taxonomy" id="2100421"/>
    <lineage>
        <taxon>Viruses</taxon>
        <taxon>Duplodnaviria</taxon>
        <taxon>Heunggongvirae</taxon>
        <taxon>Uroviricota</taxon>
        <taxon>Caudoviricetes</taxon>
        <taxon>Peduoviridae</taxon>
        <taxon>Maltschvirus</taxon>
        <taxon>Maltschvirus maltsch</taxon>
    </lineage>
</organism>
<protein>
    <submittedName>
        <fullName evidence="1">Uncharacterized protein</fullName>
    </submittedName>
</protein>
<dbReference type="EMBL" id="LR798336">
    <property type="protein sequence ID" value="CAB5224814.1"/>
    <property type="molecule type" value="Genomic_DNA"/>
</dbReference>
<dbReference type="EMBL" id="LR796712">
    <property type="protein sequence ID" value="CAB4161437.1"/>
    <property type="molecule type" value="Genomic_DNA"/>
</dbReference>
<sequence length="110" mass="12020">MATALYNNRSHDGLPIDSPQFTDTCMNFQTSDDQSGFITVPNDPTIKTVIFSYSAETWVSVNNDIGAPPAFPTVSASTQQRTPSQRSVSAGMKIYFYTAKAASIMMAFYS</sequence>
<gene>
    <name evidence="1" type="ORF">UFOVP733_49</name>
    <name evidence="2" type="ORF">UFOVP743_10</name>
</gene>
<accession>A0A6J5NQZ2</accession>
<name>A0A6J5NQZ2_9CAUD</name>
<evidence type="ECO:0000313" key="1">
    <source>
        <dbReference type="EMBL" id="CAB4161437.1"/>
    </source>
</evidence>